<evidence type="ECO:0000313" key="3">
    <source>
        <dbReference type="Proteomes" id="UP000008672"/>
    </source>
</evidence>
<dbReference type="Ensembl" id="ENSLACT00000003862.1">
    <property type="protein sequence ID" value="ENSLACP00000003827.1"/>
    <property type="gene ID" value="ENSLACG00000003407.1"/>
</dbReference>
<evidence type="ECO:0008006" key="4">
    <source>
        <dbReference type="Google" id="ProtNLM"/>
    </source>
</evidence>
<name>H3A2F6_LATCH</name>
<dbReference type="GO" id="GO:0005634">
    <property type="term" value="C:nucleus"/>
    <property type="evidence" value="ECO:0007669"/>
    <property type="project" value="TreeGrafter"/>
</dbReference>
<dbReference type="GO" id="GO:0000785">
    <property type="term" value="C:chromatin"/>
    <property type="evidence" value="ECO:0007669"/>
    <property type="project" value="TreeGrafter"/>
</dbReference>
<dbReference type="PANTHER" id="PTHR14389">
    <property type="entry name" value="SI:CH1073-475A24.1"/>
    <property type="match status" value="1"/>
</dbReference>
<reference evidence="2" key="3">
    <citation type="submission" date="2025-09" db="UniProtKB">
        <authorList>
            <consortium name="Ensembl"/>
        </authorList>
    </citation>
    <scope>IDENTIFICATION</scope>
</reference>
<dbReference type="GO" id="GO:0006260">
    <property type="term" value="P:DNA replication"/>
    <property type="evidence" value="ECO:0007669"/>
    <property type="project" value="TreeGrafter"/>
</dbReference>
<dbReference type="AlphaFoldDB" id="H3A2F6"/>
<dbReference type="EMBL" id="AFYH01095637">
    <property type="status" value="NOT_ANNOTATED_CDS"/>
    <property type="molecule type" value="Genomic_DNA"/>
</dbReference>
<dbReference type="PANTHER" id="PTHR14389:SF3">
    <property type="entry name" value="PROTEIN FAM111A-LIKE"/>
    <property type="match status" value="1"/>
</dbReference>
<evidence type="ECO:0000256" key="1">
    <source>
        <dbReference type="SAM" id="MobiDB-lite"/>
    </source>
</evidence>
<dbReference type="HOGENOM" id="CLU_022719_0_0_1"/>
<protein>
    <recommendedName>
        <fullName evidence="4">Family with sequence similarity 111 member A</fullName>
    </recommendedName>
</protein>
<proteinExistence type="predicted"/>
<dbReference type="InParanoid" id="H3A2F6"/>
<feature type="region of interest" description="Disordered" evidence="1">
    <location>
        <begin position="1"/>
        <end position="39"/>
    </location>
</feature>
<dbReference type="OMA" id="IMMGGEK"/>
<feature type="compositionally biased region" description="Basic and acidic residues" evidence="1">
    <location>
        <begin position="1"/>
        <end position="13"/>
    </location>
</feature>
<accession>H3A2F6</accession>
<reference evidence="3" key="1">
    <citation type="submission" date="2011-08" db="EMBL/GenBank/DDBJ databases">
        <title>The draft genome of Latimeria chalumnae.</title>
        <authorList>
            <person name="Di Palma F."/>
            <person name="Alfoldi J."/>
            <person name="Johnson J."/>
            <person name="Berlin A."/>
            <person name="Gnerre S."/>
            <person name="Jaffe D."/>
            <person name="MacCallum I."/>
            <person name="Young S."/>
            <person name="Walker B.J."/>
            <person name="Lander E."/>
            <person name="Lindblad-Toh K."/>
        </authorList>
    </citation>
    <scope>NUCLEOTIDE SEQUENCE [LARGE SCALE GENOMIC DNA]</scope>
    <source>
        <strain evidence="3">Wild caught</strain>
    </source>
</reference>
<dbReference type="eggNOG" id="ENOG502QTFX">
    <property type="taxonomic scope" value="Eukaryota"/>
</dbReference>
<reference evidence="2" key="2">
    <citation type="submission" date="2025-08" db="UniProtKB">
        <authorList>
            <consortium name="Ensembl"/>
        </authorList>
    </citation>
    <scope>IDENTIFICATION</scope>
</reference>
<sequence>SKEKASNSRDPLRDLGNGKNKESDHPKVRRESSKQEDDLQDKIEFRVSFQKESKEHVMMGKPNQTLLSVVISYKVVKDKMKNRKGISLIGKRNFNGYANLGTLCKCLPANGLFELVFHNEEQMYRSLDETSPEKKSVLFHVDTSGRRSGRAGTSLAKIVRSTMLKESRNKFCVFAFEDETIYEALCKDGRFLPILQNRRWKLVENGITYYENKLPVSNISNKTFEVEVSNEMETGQQEATKPEGNETVFQCPEDDLLTEYQSSLIKKNKEQFSEFLAVKGKGKKEISTMKIFKECFGKKICERIPARLHEILAERKKSVGYLVWDNNERKGSASCFHLAKGYILTCYHVILDIVGEGVEKAHWPAVIHHSTRVNFHYDNENEIPDDKWLPIALWDLIAGKELDYVVLKLETDPLNFPPELISKEYLPPFNGLVYIIGHPEGHEKSTDFCSIITYMCREEEVTRRLSDGQREGCTHTSCGYKAPDENCIHLMSRQHFNEVLSSDVLTYDTSFFQGSSGSPVFDSKGHPVALHAAGYLYQHYGNKQSLIEFGPTFKAIL</sequence>
<dbReference type="GeneTree" id="ENSGT00390000005182"/>
<dbReference type="Gene3D" id="2.40.10.10">
    <property type="entry name" value="Trypsin-like serine proteases"/>
    <property type="match status" value="1"/>
</dbReference>
<keyword evidence="3" id="KW-1185">Reference proteome</keyword>
<dbReference type="STRING" id="7897.ENSLACP00000003827"/>
<dbReference type="SUPFAM" id="SSF50494">
    <property type="entry name" value="Trypsin-like serine proteases"/>
    <property type="match status" value="1"/>
</dbReference>
<organism evidence="2 3">
    <name type="scientific">Latimeria chalumnae</name>
    <name type="common">Coelacanth</name>
    <dbReference type="NCBI Taxonomy" id="7897"/>
    <lineage>
        <taxon>Eukaryota</taxon>
        <taxon>Metazoa</taxon>
        <taxon>Chordata</taxon>
        <taxon>Craniata</taxon>
        <taxon>Vertebrata</taxon>
        <taxon>Euteleostomi</taxon>
        <taxon>Coelacanthiformes</taxon>
        <taxon>Coelacanthidae</taxon>
        <taxon>Latimeria</taxon>
    </lineage>
</organism>
<dbReference type="Pfam" id="PF13365">
    <property type="entry name" value="Trypsin_2"/>
    <property type="match status" value="1"/>
</dbReference>
<dbReference type="Proteomes" id="UP000008672">
    <property type="component" value="Unassembled WGS sequence"/>
</dbReference>
<evidence type="ECO:0000313" key="2">
    <source>
        <dbReference type="Ensembl" id="ENSLACP00000003827.1"/>
    </source>
</evidence>
<dbReference type="FunCoup" id="H3A2F6">
    <property type="interactions" value="1664"/>
</dbReference>
<dbReference type="InterPro" id="IPR043504">
    <property type="entry name" value="Peptidase_S1_PA_chymotrypsin"/>
</dbReference>
<dbReference type="InterPro" id="IPR009003">
    <property type="entry name" value="Peptidase_S1_PA"/>
</dbReference>
<feature type="compositionally biased region" description="Basic and acidic residues" evidence="1">
    <location>
        <begin position="19"/>
        <end position="39"/>
    </location>
</feature>